<comment type="catalytic activity">
    <reaction evidence="5">
        <text>O-phospho-L-tyrosyl-[protein] + H2O = L-tyrosyl-[protein] + phosphate</text>
        <dbReference type="Rhea" id="RHEA:10684"/>
        <dbReference type="Rhea" id="RHEA-COMP:10136"/>
        <dbReference type="Rhea" id="RHEA-COMP:20101"/>
        <dbReference type="ChEBI" id="CHEBI:15377"/>
        <dbReference type="ChEBI" id="CHEBI:43474"/>
        <dbReference type="ChEBI" id="CHEBI:46858"/>
        <dbReference type="ChEBI" id="CHEBI:61978"/>
        <dbReference type="EC" id="3.1.3.48"/>
    </reaction>
</comment>
<dbReference type="PANTHER" id="PTHR11717:SF31">
    <property type="entry name" value="LOW MOLECULAR WEIGHT PROTEIN-TYROSINE-PHOSPHATASE ETP-RELATED"/>
    <property type="match status" value="1"/>
</dbReference>
<dbReference type="EMBL" id="LN885086">
    <property type="protein sequence ID" value="CUQ67383.1"/>
    <property type="molecule type" value="Genomic_DNA"/>
</dbReference>
<comment type="similarity">
    <text evidence="1">Belongs to the low molecular weight phosphotyrosine protein phosphatase family.</text>
</comment>
<dbReference type="InterPro" id="IPR050438">
    <property type="entry name" value="LMW_PTPase"/>
</dbReference>
<proteinExistence type="inferred from homology"/>
<evidence type="ECO:0000256" key="3">
    <source>
        <dbReference type="ARBA" id="ARBA00022801"/>
    </source>
</evidence>
<evidence type="ECO:0000313" key="8">
    <source>
        <dbReference type="EMBL" id="CUQ67383.1"/>
    </source>
</evidence>
<feature type="active site" evidence="6">
    <location>
        <position position="46"/>
    </location>
</feature>
<keyword evidence="4" id="KW-0904">Protein phosphatase</keyword>
<dbReference type="InterPro" id="IPR036196">
    <property type="entry name" value="Ptyr_pPase_sf"/>
</dbReference>
<dbReference type="STRING" id="1715989.NITINOP_2411"/>
<organism evidence="8 9">
    <name type="scientific">Candidatus Nitrospira inopinata</name>
    <dbReference type="NCBI Taxonomy" id="1715989"/>
    <lineage>
        <taxon>Bacteria</taxon>
        <taxon>Pseudomonadati</taxon>
        <taxon>Nitrospirota</taxon>
        <taxon>Nitrospiria</taxon>
        <taxon>Nitrospirales</taxon>
        <taxon>Nitrospiraceae</taxon>
        <taxon>Nitrospira</taxon>
    </lineage>
</organism>
<dbReference type="EC" id="3.1.3.48" evidence="2"/>
<dbReference type="InterPro" id="IPR023485">
    <property type="entry name" value="Ptyr_pPase"/>
</dbReference>
<dbReference type="Gene3D" id="3.40.50.2300">
    <property type="match status" value="1"/>
</dbReference>
<evidence type="ECO:0000256" key="5">
    <source>
        <dbReference type="ARBA" id="ARBA00051722"/>
    </source>
</evidence>
<keyword evidence="3 8" id="KW-0378">Hydrolase</keyword>
<sequence length="194" mass="21687">MMAVASQIKRGLIDLYWMVRGTSIHVPALPSRPRSVLFVCKGNICRSPFAEHVARKLFHELVGDTEQSIAFQSAGLHVTAPKAPPETAIVVAHQFGVSLEEHRSQPLSQELVAASDVIVAMEGWQYDELRFRFKGYQDKLFLLPLFLKEATPQSGYEAYNIQDPYGGSGSVFEECFKKIERNVKALLAECGMKE</sequence>
<reference evidence="9" key="1">
    <citation type="submission" date="2015-09" db="EMBL/GenBank/DDBJ databases">
        <authorList>
            <person name="Daims H."/>
        </authorList>
    </citation>
    <scope>NUCLEOTIDE SEQUENCE [LARGE SCALE GENOMIC DNA]</scope>
</reference>
<evidence type="ECO:0000259" key="7">
    <source>
        <dbReference type="SMART" id="SM00226"/>
    </source>
</evidence>
<dbReference type="SMART" id="SM00226">
    <property type="entry name" value="LMWPc"/>
    <property type="match status" value="1"/>
</dbReference>
<evidence type="ECO:0000256" key="2">
    <source>
        <dbReference type="ARBA" id="ARBA00013064"/>
    </source>
</evidence>
<keyword evidence="9" id="KW-1185">Reference proteome</keyword>
<dbReference type="KEGG" id="nio:NITINOP_2411"/>
<accession>A0A0S4KSQ2</accession>
<evidence type="ECO:0000256" key="1">
    <source>
        <dbReference type="ARBA" id="ARBA00011063"/>
    </source>
</evidence>
<feature type="active site" description="Proton donor" evidence="6">
    <location>
        <position position="163"/>
    </location>
</feature>
<dbReference type="PANTHER" id="PTHR11717">
    <property type="entry name" value="LOW MOLECULAR WEIGHT PROTEIN TYROSINE PHOSPHATASE"/>
    <property type="match status" value="1"/>
</dbReference>
<feature type="domain" description="Phosphotyrosine protein phosphatase I" evidence="7">
    <location>
        <begin position="34"/>
        <end position="189"/>
    </location>
</feature>
<dbReference type="Proteomes" id="UP000066284">
    <property type="component" value="Chromosome 1"/>
</dbReference>
<evidence type="ECO:0000313" key="9">
    <source>
        <dbReference type="Proteomes" id="UP000066284"/>
    </source>
</evidence>
<dbReference type="GO" id="GO:0004725">
    <property type="term" value="F:protein tyrosine phosphatase activity"/>
    <property type="evidence" value="ECO:0007669"/>
    <property type="project" value="UniProtKB-EC"/>
</dbReference>
<dbReference type="SUPFAM" id="SSF52788">
    <property type="entry name" value="Phosphotyrosine protein phosphatases I"/>
    <property type="match status" value="1"/>
</dbReference>
<dbReference type="Pfam" id="PF01451">
    <property type="entry name" value="LMWPc"/>
    <property type="match status" value="1"/>
</dbReference>
<evidence type="ECO:0000256" key="4">
    <source>
        <dbReference type="ARBA" id="ARBA00022912"/>
    </source>
</evidence>
<dbReference type="InterPro" id="IPR017867">
    <property type="entry name" value="Tyr_phospatase_low_mol_wt"/>
</dbReference>
<evidence type="ECO:0000256" key="6">
    <source>
        <dbReference type="PIRSR" id="PIRSR617867-1"/>
    </source>
</evidence>
<gene>
    <name evidence="8" type="ORF">NITINOP_2411</name>
</gene>
<feature type="active site" description="Nucleophile" evidence="6">
    <location>
        <position position="40"/>
    </location>
</feature>
<dbReference type="OrthoDB" id="9784339at2"/>
<name>A0A0S4KSQ2_9BACT</name>
<dbReference type="AlphaFoldDB" id="A0A0S4KSQ2"/>
<protein>
    <recommendedName>
        <fullName evidence="2">protein-tyrosine-phosphatase</fullName>
        <ecNumber evidence="2">3.1.3.48</ecNumber>
    </recommendedName>
</protein>
<dbReference type="PRINTS" id="PR00719">
    <property type="entry name" value="LMWPTPASE"/>
</dbReference>